<accession>A0A9P8VVD0</accession>
<proteinExistence type="predicted"/>
<dbReference type="AlphaFoldDB" id="A0A9P8VVD0"/>
<dbReference type="PRINTS" id="PR01415">
    <property type="entry name" value="ANKYRIN"/>
</dbReference>
<dbReference type="GO" id="GO:0005634">
    <property type="term" value="C:nucleus"/>
    <property type="evidence" value="ECO:0007669"/>
    <property type="project" value="TreeGrafter"/>
</dbReference>
<dbReference type="InterPro" id="IPR002110">
    <property type="entry name" value="Ankyrin_rpt"/>
</dbReference>
<dbReference type="GO" id="GO:0010468">
    <property type="term" value="P:regulation of gene expression"/>
    <property type="evidence" value="ECO:0007669"/>
    <property type="project" value="TreeGrafter"/>
</dbReference>
<organism evidence="6 7">
    <name type="scientific">Thelonectria olida</name>
    <dbReference type="NCBI Taxonomy" id="1576542"/>
    <lineage>
        <taxon>Eukaryota</taxon>
        <taxon>Fungi</taxon>
        <taxon>Dikarya</taxon>
        <taxon>Ascomycota</taxon>
        <taxon>Pezizomycotina</taxon>
        <taxon>Sordariomycetes</taxon>
        <taxon>Hypocreomycetidae</taxon>
        <taxon>Hypocreales</taxon>
        <taxon>Nectriaceae</taxon>
        <taxon>Thelonectria</taxon>
    </lineage>
</organism>
<evidence type="ECO:0000256" key="4">
    <source>
        <dbReference type="SAM" id="Coils"/>
    </source>
</evidence>
<keyword evidence="2 3" id="KW-0040">ANK repeat</keyword>
<dbReference type="Pfam" id="PF00023">
    <property type="entry name" value="Ank"/>
    <property type="match status" value="1"/>
</dbReference>
<feature type="region of interest" description="Disordered" evidence="5">
    <location>
        <begin position="358"/>
        <end position="386"/>
    </location>
</feature>
<evidence type="ECO:0000313" key="7">
    <source>
        <dbReference type="Proteomes" id="UP000777438"/>
    </source>
</evidence>
<feature type="repeat" description="ANK" evidence="3">
    <location>
        <begin position="801"/>
        <end position="823"/>
    </location>
</feature>
<dbReference type="PANTHER" id="PTHR24124:SF14">
    <property type="entry name" value="CHROMOSOME UNDETERMINED SCAFFOLD_25, WHOLE GENOME SHOTGUN SEQUENCE"/>
    <property type="match status" value="1"/>
</dbReference>
<dbReference type="PROSITE" id="PS50088">
    <property type="entry name" value="ANK_REPEAT"/>
    <property type="match status" value="1"/>
</dbReference>
<gene>
    <name evidence="6" type="ORF">B0T10DRAFT_584288</name>
</gene>
<comment type="caution">
    <text evidence="6">The sequence shown here is derived from an EMBL/GenBank/DDBJ whole genome shotgun (WGS) entry which is preliminary data.</text>
</comment>
<feature type="region of interest" description="Disordered" evidence="5">
    <location>
        <begin position="242"/>
        <end position="266"/>
    </location>
</feature>
<dbReference type="SMART" id="SM00248">
    <property type="entry name" value="ANK"/>
    <property type="match status" value="3"/>
</dbReference>
<reference evidence="6 7" key="1">
    <citation type="journal article" date="2021" name="Nat. Commun.">
        <title>Genetic determinants of endophytism in the Arabidopsis root mycobiome.</title>
        <authorList>
            <person name="Mesny F."/>
            <person name="Miyauchi S."/>
            <person name="Thiergart T."/>
            <person name="Pickel B."/>
            <person name="Atanasova L."/>
            <person name="Karlsson M."/>
            <person name="Huettel B."/>
            <person name="Barry K.W."/>
            <person name="Haridas S."/>
            <person name="Chen C."/>
            <person name="Bauer D."/>
            <person name="Andreopoulos W."/>
            <person name="Pangilinan J."/>
            <person name="LaButti K."/>
            <person name="Riley R."/>
            <person name="Lipzen A."/>
            <person name="Clum A."/>
            <person name="Drula E."/>
            <person name="Henrissat B."/>
            <person name="Kohler A."/>
            <person name="Grigoriev I.V."/>
            <person name="Martin F.M."/>
            <person name="Hacquard S."/>
        </authorList>
    </citation>
    <scope>NUCLEOTIDE SEQUENCE [LARGE SCALE GENOMIC DNA]</scope>
    <source>
        <strain evidence="6 7">MPI-CAGE-CH-0241</strain>
    </source>
</reference>
<dbReference type="Gene3D" id="1.25.40.20">
    <property type="entry name" value="Ankyrin repeat-containing domain"/>
    <property type="match status" value="1"/>
</dbReference>
<keyword evidence="1" id="KW-0677">Repeat</keyword>
<evidence type="ECO:0000256" key="3">
    <source>
        <dbReference type="PROSITE-ProRule" id="PRU00023"/>
    </source>
</evidence>
<dbReference type="PANTHER" id="PTHR24124">
    <property type="entry name" value="ANKYRIN REPEAT FAMILY A"/>
    <property type="match status" value="1"/>
</dbReference>
<dbReference type="OrthoDB" id="5089448at2759"/>
<dbReference type="InterPro" id="IPR036770">
    <property type="entry name" value="Ankyrin_rpt-contain_sf"/>
</dbReference>
<evidence type="ECO:0000256" key="2">
    <source>
        <dbReference type="ARBA" id="ARBA00023043"/>
    </source>
</evidence>
<evidence type="ECO:0000313" key="6">
    <source>
        <dbReference type="EMBL" id="KAH6877208.1"/>
    </source>
</evidence>
<keyword evidence="7" id="KW-1185">Reference proteome</keyword>
<feature type="compositionally biased region" description="Basic and acidic residues" evidence="5">
    <location>
        <begin position="246"/>
        <end position="266"/>
    </location>
</feature>
<keyword evidence="4" id="KW-0175">Coiled coil</keyword>
<dbReference type="PROSITE" id="PS50297">
    <property type="entry name" value="ANK_REP_REGION"/>
    <property type="match status" value="1"/>
</dbReference>
<feature type="coiled-coil region" evidence="4">
    <location>
        <begin position="171"/>
        <end position="230"/>
    </location>
</feature>
<protein>
    <submittedName>
        <fullName evidence="6">Uncharacterized protein</fullName>
    </submittedName>
</protein>
<dbReference type="Proteomes" id="UP000777438">
    <property type="component" value="Unassembled WGS sequence"/>
</dbReference>
<evidence type="ECO:0000256" key="5">
    <source>
        <dbReference type="SAM" id="MobiDB-lite"/>
    </source>
</evidence>
<name>A0A9P8VVD0_9HYPO</name>
<dbReference type="EMBL" id="JAGPYM010000030">
    <property type="protein sequence ID" value="KAH6877208.1"/>
    <property type="molecule type" value="Genomic_DNA"/>
</dbReference>
<sequence>MEALAGAATVLQLVQTVGKTALQVSQAYADIRGMDEMTHDFDSQLEATRFQLSVIEGIIERGDLSESMKAWWTQTDIKGLLSGCQRTYERLMVIFTKIARQRSSAAAVRSYIKLKRYDGDISHLRLCINTYTSALQLPVLIQSIFKANQKDPSTSQVQSQHISDEEQIRLLSDLGKRMTDLENSMTRAQQDLMARVRERDEVASSKIAGMGSLEDTLRGLKLEISNLTASQPNLHSVDAAVQKNSQPDDEKESLHSPQEENDADTRGALEIEDDTRAMLSKTKHLINYTRDYASTLDTLSLTSGSHHLRSRNGSPERTENEGLDSLLSGALLGLPVTHRQKQSVASWVAGVETADAASVPSLPPNLKRESAPSVTDASTTTSGNTGLTTISSQSLVGELHQRRLQAVHTLVKAKEFKKTIPHLERLLEADGDEKDEEQKDLLTRLLGKALHETDAAGHETGRLCEKFPGIRDKLNGIRLEEARKLMDRNEFNQVIQLLRQYRLHETASQEQTIVRRSDPEAGSNVDTLVKLRIILSSALIQSGVPGESLPMLGWVVAQPGLQPIQKANAHSLLAEVYCSQRQWENATSHGMQSVQLNMDALGRDHEFTSASIVLMIYICYETSNPDEDLWRDMLPAGTQDAIASLPSAVNSVQSCCFYMRVLVPQFKLLAAMVGDRYLFSCFELDISPASFLTRHYREVCRECIWAHLLEGQGSLLAFKQGATCPNHTDASRTGLETSPTSPRLAGLTPLHFLAIARPRALPKGDQQPKSCVEVIKTLLAPVDSKTRSRILNARANIHDEQGGTPLWYAVAYGHKEVVDYLLSLKETEKGDVETAQLLVRTLPDLMAAPRYADSIVAAFNALPLAIAHEILLSAAHSPLSELPWCFQHRNLLEALLPRFCVGPEMELGTVQTLFNIAIKGIWVLSYTAKGSASFTSLDDSAILETLLRHGADPNATTDADQTGMDYRVTRLMNAFENCILGGFPHIMLIGPEMPDHHVKVLQVLVQHGGRLNDGHKVMLNHMDGALPSHGDLEAEAELISKLEAQRNLGRPLLPSLRILRLWWATKRGGVGGMRAATELALMANRDFREAKSQNLKMMQLREGLQNLLGPCSNVVVR</sequence>
<evidence type="ECO:0000256" key="1">
    <source>
        <dbReference type="ARBA" id="ARBA00022737"/>
    </source>
</evidence>
<dbReference type="SUPFAM" id="SSF48403">
    <property type="entry name" value="Ankyrin repeat"/>
    <property type="match status" value="1"/>
</dbReference>